<dbReference type="PRINTS" id="PR00080">
    <property type="entry name" value="SDRFAMILY"/>
</dbReference>
<dbReference type="AlphaFoldDB" id="A0A6A6HGA5"/>
<gene>
    <name evidence="4" type="ORF">EV356DRAFT_496705</name>
</gene>
<dbReference type="OrthoDB" id="1933717at2759"/>
<dbReference type="SUPFAM" id="SSF51735">
    <property type="entry name" value="NAD(P)-binding Rossmann-fold domains"/>
    <property type="match status" value="1"/>
</dbReference>
<reference evidence="4" key="1">
    <citation type="journal article" date="2020" name="Stud. Mycol.">
        <title>101 Dothideomycetes genomes: a test case for predicting lifestyles and emergence of pathogens.</title>
        <authorList>
            <person name="Haridas S."/>
            <person name="Albert R."/>
            <person name="Binder M."/>
            <person name="Bloem J."/>
            <person name="Labutti K."/>
            <person name="Salamov A."/>
            <person name="Andreopoulos B."/>
            <person name="Baker S."/>
            <person name="Barry K."/>
            <person name="Bills G."/>
            <person name="Bluhm B."/>
            <person name="Cannon C."/>
            <person name="Castanera R."/>
            <person name="Culley D."/>
            <person name="Daum C."/>
            <person name="Ezra D."/>
            <person name="Gonzalez J."/>
            <person name="Henrissat B."/>
            <person name="Kuo A."/>
            <person name="Liang C."/>
            <person name="Lipzen A."/>
            <person name="Lutzoni F."/>
            <person name="Magnuson J."/>
            <person name="Mondo S."/>
            <person name="Nolan M."/>
            <person name="Ohm R."/>
            <person name="Pangilinan J."/>
            <person name="Park H.-J."/>
            <person name="Ramirez L."/>
            <person name="Alfaro M."/>
            <person name="Sun H."/>
            <person name="Tritt A."/>
            <person name="Yoshinaga Y."/>
            <person name="Zwiers L.-H."/>
            <person name="Turgeon B."/>
            <person name="Goodwin S."/>
            <person name="Spatafora J."/>
            <person name="Crous P."/>
            <person name="Grigoriev I."/>
        </authorList>
    </citation>
    <scope>NUCLEOTIDE SEQUENCE</scope>
    <source>
        <strain evidence="4">Tuck. ex Michener</strain>
    </source>
</reference>
<evidence type="ECO:0000313" key="5">
    <source>
        <dbReference type="Proteomes" id="UP000800092"/>
    </source>
</evidence>
<evidence type="ECO:0000313" key="4">
    <source>
        <dbReference type="EMBL" id="KAF2237156.1"/>
    </source>
</evidence>
<dbReference type="Pfam" id="PF00106">
    <property type="entry name" value="adh_short"/>
    <property type="match status" value="1"/>
</dbReference>
<dbReference type="PANTHER" id="PTHR42760:SF37">
    <property type="entry name" value="CLAVALDEHYDE DEHYDROGENASE"/>
    <property type="match status" value="1"/>
</dbReference>
<keyword evidence="2" id="KW-0560">Oxidoreductase</keyword>
<dbReference type="PANTHER" id="PTHR42760">
    <property type="entry name" value="SHORT-CHAIN DEHYDROGENASES/REDUCTASES FAMILY MEMBER"/>
    <property type="match status" value="1"/>
</dbReference>
<evidence type="ECO:0000256" key="2">
    <source>
        <dbReference type="ARBA" id="ARBA00023002"/>
    </source>
</evidence>
<evidence type="ECO:0000256" key="3">
    <source>
        <dbReference type="RuleBase" id="RU000363"/>
    </source>
</evidence>
<keyword evidence="5" id="KW-1185">Reference proteome</keyword>
<comment type="similarity">
    <text evidence="1 3">Belongs to the short-chain dehydrogenases/reductases (SDR) family.</text>
</comment>
<organism evidence="4 5">
    <name type="scientific">Viridothelium virens</name>
    <name type="common">Speckled blister lichen</name>
    <name type="synonym">Trypethelium virens</name>
    <dbReference type="NCBI Taxonomy" id="1048519"/>
    <lineage>
        <taxon>Eukaryota</taxon>
        <taxon>Fungi</taxon>
        <taxon>Dikarya</taxon>
        <taxon>Ascomycota</taxon>
        <taxon>Pezizomycotina</taxon>
        <taxon>Dothideomycetes</taxon>
        <taxon>Dothideomycetes incertae sedis</taxon>
        <taxon>Trypetheliales</taxon>
        <taxon>Trypetheliaceae</taxon>
        <taxon>Viridothelium</taxon>
    </lineage>
</organism>
<evidence type="ECO:0000256" key="1">
    <source>
        <dbReference type="ARBA" id="ARBA00006484"/>
    </source>
</evidence>
<dbReference type="InterPro" id="IPR002347">
    <property type="entry name" value="SDR_fam"/>
</dbReference>
<name>A0A6A6HGA5_VIRVR</name>
<accession>A0A6A6HGA5</accession>
<proteinExistence type="inferred from homology"/>
<dbReference type="EMBL" id="ML991781">
    <property type="protein sequence ID" value="KAF2237156.1"/>
    <property type="molecule type" value="Genomic_DNA"/>
</dbReference>
<dbReference type="Proteomes" id="UP000800092">
    <property type="component" value="Unassembled WGS sequence"/>
</dbReference>
<sequence length="301" mass="31635">MAVPPWTGMTFTSKLYREPPASLAPSSQKLSSPFVVAITGASRNIGAATAKAFARAGATGLILTATSKSATLLETKKEVEAAGTSPNLKVTVLAANVADFSSAKLIANAVSSSHNNRLDLLINNAGIVSTSKSAFNKLGAIDIDEFQNTMNTNFIGKFATIQCLLPLLLQTPGGAKTVVNVTSALSHFVTVGAPAYNISALAMNRLSETLAEAYSGDGVLSFAVHPGVVATMPPPIGMEADGRAMAVDSEELCGAFLVWLTKERREWLSGRYLSANWDVEELESKKDAIIGGDLLKTRMTV</sequence>
<dbReference type="Gene3D" id="3.40.50.720">
    <property type="entry name" value="NAD(P)-binding Rossmann-like Domain"/>
    <property type="match status" value="1"/>
</dbReference>
<protein>
    <submittedName>
        <fullName evidence="4">Short chain dehydrogenase reductase</fullName>
    </submittedName>
</protein>
<dbReference type="InterPro" id="IPR036291">
    <property type="entry name" value="NAD(P)-bd_dom_sf"/>
</dbReference>
<dbReference type="PRINTS" id="PR00081">
    <property type="entry name" value="GDHRDH"/>
</dbReference>
<dbReference type="GO" id="GO:0016616">
    <property type="term" value="F:oxidoreductase activity, acting on the CH-OH group of donors, NAD or NADP as acceptor"/>
    <property type="evidence" value="ECO:0007669"/>
    <property type="project" value="TreeGrafter"/>
</dbReference>